<feature type="region of interest" description="Disordered" evidence="7">
    <location>
        <begin position="1"/>
        <end position="32"/>
    </location>
</feature>
<evidence type="ECO:0000256" key="4">
    <source>
        <dbReference type="ARBA" id="ARBA00022989"/>
    </source>
</evidence>
<protein>
    <recommendedName>
        <fullName evidence="6">Probable purine permease</fullName>
    </recommendedName>
</protein>
<keyword evidence="3 6" id="KW-0812">Transmembrane</keyword>
<keyword evidence="2 6" id="KW-0813">Transport</keyword>
<keyword evidence="8" id="KW-1185">Reference proteome</keyword>
<reference evidence="8" key="1">
    <citation type="journal article" date="2021" name="Nat. Commun.">
        <title>Genomic analyses provide insights into spinach domestication and the genetic basis of agronomic traits.</title>
        <authorList>
            <person name="Cai X."/>
            <person name="Sun X."/>
            <person name="Xu C."/>
            <person name="Sun H."/>
            <person name="Wang X."/>
            <person name="Ge C."/>
            <person name="Zhang Z."/>
            <person name="Wang Q."/>
            <person name="Fei Z."/>
            <person name="Jiao C."/>
            <person name="Wang Q."/>
        </authorList>
    </citation>
    <scope>NUCLEOTIDE SEQUENCE [LARGE SCALE GENOMIC DNA]</scope>
    <source>
        <strain evidence="8">cv. Varoflay</strain>
    </source>
</reference>
<dbReference type="RefSeq" id="XP_021841417.2">
    <property type="nucleotide sequence ID" value="XM_021985725.2"/>
</dbReference>
<name>A0A9R0I2K4_SPIOL</name>
<reference evidence="9" key="2">
    <citation type="submission" date="2025-08" db="UniProtKB">
        <authorList>
            <consortium name="RefSeq"/>
        </authorList>
    </citation>
    <scope>IDENTIFICATION</scope>
    <source>
        <tissue evidence="9">Leaf</tissue>
    </source>
</reference>
<feature type="transmembrane region" description="Helical" evidence="6">
    <location>
        <begin position="361"/>
        <end position="382"/>
    </location>
</feature>
<dbReference type="PANTHER" id="PTHR31376:SF16">
    <property type="entry name" value="PURINE PERMEASE-RELATED"/>
    <property type="match status" value="1"/>
</dbReference>
<evidence type="ECO:0000256" key="2">
    <source>
        <dbReference type="ARBA" id="ARBA00022448"/>
    </source>
</evidence>
<feature type="transmembrane region" description="Helical" evidence="6">
    <location>
        <begin position="92"/>
        <end position="114"/>
    </location>
</feature>
<feature type="transmembrane region" description="Helical" evidence="6">
    <location>
        <begin position="331"/>
        <end position="354"/>
    </location>
</feature>
<evidence type="ECO:0000256" key="5">
    <source>
        <dbReference type="ARBA" id="ARBA00023136"/>
    </source>
</evidence>
<feature type="compositionally biased region" description="Basic and acidic residues" evidence="7">
    <location>
        <begin position="20"/>
        <end position="29"/>
    </location>
</feature>
<evidence type="ECO:0000313" key="9">
    <source>
        <dbReference type="RefSeq" id="XP_021841417.2"/>
    </source>
</evidence>
<sequence>MDATQELAQQTTGKKGINTRPREDNDHDSNSIANHTTAAATSATAAVATTSATAAAATTCAITTATAAATTTTTTKKFHLPNLKHYQKWLRITIYILSLLIGQTTATLLGRLYFDKGGDSKWMATFVQSAGFPILLPLTLFFSSTSTTTLRRPPSLLTLTAMYIAFGLMLTGDNLMYSYGLLYLPVSTYSLLCASQLAFNAVTSYFINAQKFTALVVNSIVILTISVSLLAINANNEGDTTTSNSDVSREKYKYAVGFLCTLGASATYSLWLSLTQFSFEKVIKDESFNTIVCMQLYPSFVATCGCVVGLFGSGEWRTLKGEMRDYKMGGVSYVVTLTFTAISWQVCSLGLLGLIFEVSSLFSNVISTLGLPLIPICAVVFFHDTMNGVKVISLVLAMWGFLSYIYQHYLDTIEANDKGRKQNGNHEIRGGSTEMC</sequence>
<feature type="transmembrane region" description="Helical" evidence="6">
    <location>
        <begin position="388"/>
        <end position="406"/>
    </location>
</feature>
<dbReference type="GO" id="GO:0022857">
    <property type="term" value="F:transmembrane transporter activity"/>
    <property type="evidence" value="ECO:0000318"/>
    <property type="project" value="GO_Central"/>
</dbReference>
<feature type="transmembrane region" description="Helical" evidence="6">
    <location>
        <begin position="214"/>
        <end position="234"/>
    </location>
</feature>
<comment type="subcellular location">
    <subcellularLocation>
        <location evidence="6">Membrane</location>
        <topology evidence="6">Multi-pass membrane protein</topology>
    </subcellularLocation>
</comment>
<dbReference type="GO" id="GO:0015211">
    <property type="term" value="F:purine nucleoside transmembrane transporter activity"/>
    <property type="evidence" value="ECO:0007669"/>
    <property type="project" value="UniProtKB-UniRule"/>
</dbReference>
<dbReference type="GO" id="GO:0016020">
    <property type="term" value="C:membrane"/>
    <property type="evidence" value="ECO:0007669"/>
    <property type="project" value="UniProtKB-SubCell"/>
</dbReference>
<dbReference type="KEGG" id="soe:110781599"/>
<dbReference type="GO" id="GO:0005345">
    <property type="term" value="F:purine nucleobase transmembrane transporter activity"/>
    <property type="evidence" value="ECO:0007669"/>
    <property type="project" value="UniProtKB-UniRule"/>
</dbReference>
<dbReference type="GeneID" id="110781599"/>
<evidence type="ECO:0000256" key="1">
    <source>
        <dbReference type="ARBA" id="ARBA00006213"/>
    </source>
</evidence>
<proteinExistence type="inferred from homology"/>
<feature type="transmembrane region" description="Helical" evidence="6">
    <location>
        <begin position="287"/>
        <end position="311"/>
    </location>
</feature>
<dbReference type="AlphaFoldDB" id="A0A9R0I2K4"/>
<evidence type="ECO:0000256" key="3">
    <source>
        <dbReference type="ARBA" id="ARBA00022692"/>
    </source>
</evidence>
<dbReference type="InterPro" id="IPR030182">
    <property type="entry name" value="PUP_plant"/>
</dbReference>
<keyword evidence="4 6" id="KW-1133">Transmembrane helix</keyword>
<feature type="compositionally biased region" description="Polar residues" evidence="7">
    <location>
        <begin position="1"/>
        <end position="13"/>
    </location>
</feature>
<evidence type="ECO:0000256" key="7">
    <source>
        <dbReference type="SAM" id="MobiDB-lite"/>
    </source>
</evidence>
<accession>A0A9R0I2K4</accession>
<keyword evidence="5 6" id="KW-0472">Membrane</keyword>
<feature type="transmembrane region" description="Helical" evidence="6">
    <location>
        <begin position="126"/>
        <end position="144"/>
    </location>
</feature>
<feature type="transmembrane region" description="Helical" evidence="6">
    <location>
        <begin position="254"/>
        <end position="275"/>
    </location>
</feature>
<dbReference type="Proteomes" id="UP000813463">
    <property type="component" value="Chromosome 6"/>
</dbReference>
<comment type="similarity">
    <text evidence="1 6">Belongs to the purine permeases (TC 2.A.7.14) family.</text>
</comment>
<evidence type="ECO:0000256" key="6">
    <source>
        <dbReference type="RuleBase" id="RU368015"/>
    </source>
</evidence>
<organism evidence="8 9">
    <name type="scientific">Spinacia oleracea</name>
    <name type="common">Spinach</name>
    <dbReference type="NCBI Taxonomy" id="3562"/>
    <lineage>
        <taxon>Eukaryota</taxon>
        <taxon>Viridiplantae</taxon>
        <taxon>Streptophyta</taxon>
        <taxon>Embryophyta</taxon>
        <taxon>Tracheophyta</taxon>
        <taxon>Spermatophyta</taxon>
        <taxon>Magnoliopsida</taxon>
        <taxon>eudicotyledons</taxon>
        <taxon>Gunneridae</taxon>
        <taxon>Pentapetalae</taxon>
        <taxon>Caryophyllales</taxon>
        <taxon>Chenopodiaceae</taxon>
        <taxon>Chenopodioideae</taxon>
        <taxon>Anserineae</taxon>
        <taxon>Spinacia</taxon>
    </lineage>
</organism>
<comment type="caution">
    <text evidence="6">Lacks conserved residue(s) required for the propagation of feature annotation.</text>
</comment>
<gene>
    <name evidence="9" type="primary">LOC110781599</name>
</gene>
<evidence type="ECO:0000313" key="8">
    <source>
        <dbReference type="Proteomes" id="UP000813463"/>
    </source>
</evidence>
<feature type="transmembrane region" description="Helical" evidence="6">
    <location>
        <begin position="156"/>
        <end position="177"/>
    </location>
</feature>
<dbReference type="PANTHER" id="PTHR31376">
    <property type="entry name" value="OS09G0467300 PROTEIN-RELATED"/>
    <property type="match status" value="1"/>
</dbReference>
<dbReference type="Pfam" id="PF16913">
    <property type="entry name" value="PUNUT"/>
    <property type="match status" value="1"/>
</dbReference>